<dbReference type="InterPro" id="IPR036890">
    <property type="entry name" value="HATPase_C_sf"/>
</dbReference>
<dbReference type="RefSeq" id="WP_344662444.1">
    <property type="nucleotide sequence ID" value="NZ_BAAAQM010000073.1"/>
</dbReference>
<keyword evidence="3" id="KW-1185">Reference proteome</keyword>
<evidence type="ECO:0000259" key="1">
    <source>
        <dbReference type="Pfam" id="PF13581"/>
    </source>
</evidence>
<comment type="caution">
    <text evidence="2">The sequence shown here is derived from an EMBL/GenBank/DDBJ whole genome shotgun (WGS) entry which is preliminary data.</text>
</comment>
<proteinExistence type="predicted"/>
<dbReference type="Proteomes" id="UP001499854">
    <property type="component" value="Unassembled WGS sequence"/>
</dbReference>
<protein>
    <recommendedName>
        <fullName evidence="1">Histidine kinase/HSP90-like ATPase domain-containing protein</fullName>
    </recommendedName>
</protein>
<evidence type="ECO:0000313" key="3">
    <source>
        <dbReference type="Proteomes" id="UP001499854"/>
    </source>
</evidence>
<organism evidence="2 3">
    <name type="scientific">Catenulispora subtropica</name>
    <dbReference type="NCBI Taxonomy" id="450798"/>
    <lineage>
        <taxon>Bacteria</taxon>
        <taxon>Bacillati</taxon>
        <taxon>Actinomycetota</taxon>
        <taxon>Actinomycetes</taxon>
        <taxon>Catenulisporales</taxon>
        <taxon>Catenulisporaceae</taxon>
        <taxon>Catenulispora</taxon>
    </lineage>
</organism>
<dbReference type="InterPro" id="IPR003594">
    <property type="entry name" value="HATPase_dom"/>
</dbReference>
<name>A0ABN2T984_9ACTN</name>
<dbReference type="Gene3D" id="3.30.565.10">
    <property type="entry name" value="Histidine kinase-like ATPase, C-terminal domain"/>
    <property type="match status" value="1"/>
</dbReference>
<dbReference type="Pfam" id="PF13581">
    <property type="entry name" value="HATPase_c_2"/>
    <property type="match status" value="1"/>
</dbReference>
<gene>
    <name evidence="2" type="ORF">GCM10009838_80140</name>
</gene>
<accession>A0ABN2T984</accession>
<evidence type="ECO:0000313" key="2">
    <source>
        <dbReference type="EMBL" id="GAA2002183.1"/>
    </source>
</evidence>
<feature type="domain" description="Histidine kinase/HSP90-like ATPase" evidence="1">
    <location>
        <begin position="25"/>
        <end position="136"/>
    </location>
</feature>
<sequence>MVQRVETTRANGSAAGEVESVLIRVPAHKDYLVVVRSALAQLGARLGYTVAEIIDLRLAVDETCCLLIGENPPDGPPRGDLECRVRVGPGTLRIMVCASAADVRPPDRDGFGWKVLTALVDSLTWVRDGSIARVEMEKRHSPLLR</sequence>
<reference evidence="2 3" key="1">
    <citation type="journal article" date="2019" name="Int. J. Syst. Evol. Microbiol.">
        <title>The Global Catalogue of Microorganisms (GCM) 10K type strain sequencing project: providing services to taxonomists for standard genome sequencing and annotation.</title>
        <authorList>
            <consortium name="The Broad Institute Genomics Platform"/>
            <consortium name="The Broad Institute Genome Sequencing Center for Infectious Disease"/>
            <person name="Wu L."/>
            <person name="Ma J."/>
        </authorList>
    </citation>
    <scope>NUCLEOTIDE SEQUENCE [LARGE SCALE GENOMIC DNA]</scope>
    <source>
        <strain evidence="2 3">JCM 16013</strain>
    </source>
</reference>
<dbReference type="EMBL" id="BAAAQM010000073">
    <property type="protein sequence ID" value="GAA2002183.1"/>
    <property type="molecule type" value="Genomic_DNA"/>
</dbReference>